<evidence type="ECO:0000313" key="6">
    <source>
        <dbReference type="Proteomes" id="UP000746649"/>
    </source>
</evidence>
<keyword evidence="5" id="KW-0255">Endonuclease</keyword>
<keyword evidence="6" id="KW-1185">Reference proteome</keyword>
<keyword evidence="3" id="KW-0238">DNA-binding</keyword>
<evidence type="ECO:0000256" key="3">
    <source>
        <dbReference type="ARBA" id="ARBA00023125"/>
    </source>
</evidence>
<evidence type="ECO:0000313" key="5">
    <source>
        <dbReference type="EMBL" id="MBJ8382001.1"/>
    </source>
</evidence>
<comment type="caution">
    <text evidence="5">The sequence shown here is derived from an EMBL/GenBank/DDBJ whole genome shotgun (WGS) entry which is preliminary data.</text>
</comment>
<evidence type="ECO:0000256" key="2">
    <source>
        <dbReference type="ARBA" id="ARBA00022747"/>
    </source>
</evidence>
<evidence type="ECO:0000259" key="4">
    <source>
        <dbReference type="Pfam" id="PF01420"/>
    </source>
</evidence>
<accession>A0ABS0ZT61</accession>
<evidence type="ECO:0000256" key="1">
    <source>
        <dbReference type="ARBA" id="ARBA00010923"/>
    </source>
</evidence>
<dbReference type="InterPro" id="IPR000055">
    <property type="entry name" value="Restrct_endonuc_typeI_TRD"/>
</dbReference>
<name>A0ABS0ZT61_9ENTR</name>
<gene>
    <name evidence="5" type="ORF">I6M88_13625</name>
</gene>
<dbReference type="PANTHER" id="PTHR30408:SF12">
    <property type="entry name" value="TYPE I RESTRICTION ENZYME MJAVIII SPECIFICITY SUBUNIT"/>
    <property type="match status" value="1"/>
</dbReference>
<organism evidence="5 6">
    <name type="scientific">Citrobacter sedlakii</name>
    <dbReference type="NCBI Taxonomy" id="67826"/>
    <lineage>
        <taxon>Bacteria</taxon>
        <taxon>Pseudomonadati</taxon>
        <taxon>Pseudomonadota</taxon>
        <taxon>Gammaproteobacteria</taxon>
        <taxon>Enterobacterales</taxon>
        <taxon>Enterobacteriaceae</taxon>
        <taxon>Citrobacter</taxon>
        <taxon>Citrobacter freundii complex</taxon>
    </lineage>
</organism>
<reference evidence="5 6" key="1">
    <citation type="submission" date="2020-11" db="EMBL/GenBank/DDBJ databases">
        <title>Enhanced detection system for hospital associated transmission using whole genome sequencing surveillance.</title>
        <authorList>
            <person name="Harrison L.H."/>
            <person name="Van Tyne D."/>
            <person name="Marsh J.W."/>
            <person name="Griffith M.P."/>
            <person name="Snyder D.J."/>
            <person name="Cooper V.S."/>
            <person name="Mustapha M."/>
        </authorList>
    </citation>
    <scope>NUCLEOTIDE SEQUENCE [LARGE SCALE GENOMIC DNA]</scope>
    <source>
        <strain evidence="5 6">CB00117</strain>
    </source>
</reference>
<dbReference type="PANTHER" id="PTHR30408">
    <property type="entry name" value="TYPE-1 RESTRICTION ENZYME ECOKI SPECIFICITY PROTEIN"/>
    <property type="match status" value="1"/>
</dbReference>
<keyword evidence="5" id="KW-0378">Hydrolase</keyword>
<dbReference type="Pfam" id="PF01420">
    <property type="entry name" value="Methylase_S"/>
    <property type="match status" value="1"/>
</dbReference>
<dbReference type="RefSeq" id="WP_042292317.1">
    <property type="nucleotide sequence ID" value="NZ_CABLBY010000016.1"/>
</dbReference>
<dbReference type="GO" id="GO:0004519">
    <property type="term" value="F:endonuclease activity"/>
    <property type="evidence" value="ECO:0007669"/>
    <property type="project" value="UniProtKB-KW"/>
</dbReference>
<dbReference type="EMBL" id="JADWND010000005">
    <property type="protein sequence ID" value="MBJ8382001.1"/>
    <property type="molecule type" value="Genomic_DNA"/>
</dbReference>
<dbReference type="InterPro" id="IPR044946">
    <property type="entry name" value="Restrct_endonuc_typeI_TRD_sf"/>
</dbReference>
<dbReference type="InterPro" id="IPR052021">
    <property type="entry name" value="Type-I_RS_S_subunit"/>
</dbReference>
<feature type="domain" description="Type I restriction modification DNA specificity" evidence="4">
    <location>
        <begin position="2"/>
        <end position="154"/>
    </location>
</feature>
<dbReference type="Proteomes" id="UP000746649">
    <property type="component" value="Unassembled WGS sequence"/>
</dbReference>
<proteinExistence type="inferred from homology"/>
<sequence>MIKRLSEIAEVTGGHTFRTRAEAVKGNIHLLQIKDIREGVFDNFSSLPFADIPEEKLKISLQTNDILLPLRGERIPAMLLCNPYNISATTTNQIAVIRINTTIIQPEFLYYFLNSPKGAEQISALQGGGLVVNLSLKNLLKLEIPTPSLDIQDEVITLRRIWDEQRETLKNLIENGTILCHTAINTLMNRR</sequence>
<keyword evidence="5" id="KW-0540">Nuclease</keyword>
<protein>
    <submittedName>
        <fullName evidence="5">Restriction endonuclease subunit S</fullName>
    </submittedName>
</protein>
<keyword evidence="2" id="KW-0680">Restriction system</keyword>
<comment type="similarity">
    <text evidence="1">Belongs to the type-I restriction system S methylase family.</text>
</comment>
<dbReference type="SUPFAM" id="SSF116734">
    <property type="entry name" value="DNA methylase specificity domain"/>
    <property type="match status" value="1"/>
</dbReference>
<dbReference type="Gene3D" id="3.90.220.20">
    <property type="entry name" value="DNA methylase specificity domains"/>
    <property type="match status" value="1"/>
</dbReference>